<accession>A0A6G8FG17</accession>
<proteinExistence type="inferred from homology"/>
<evidence type="ECO:0000256" key="4">
    <source>
        <dbReference type="PROSITE-ProRule" id="PRU01240"/>
    </source>
</evidence>
<evidence type="ECO:0000259" key="8">
    <source>
        <dbReference type="Pfam" id="PF00082"/>
    </source>
</evidence>
<keyword evidence="2 4" id="KW-0378">Hydrolase</keyword>
<evidence type="ECO:0000256" key="1">
    <source>
        <dbReference type="ARBA" id="ARBA00022670"/>
    </source>
</evidence>
<evidence type="ECO:0000256" key="2">
    <source>
        <dbReference type="ARBA" id="ARBA00022801"/>
    </source>
</evidence>
<evidence type="ECO:0000256" key="7">
    <source>
        <dbReference type="SAM" id="SignalP"/>
    </source>
</evidence>
<feature type="domain" description="Peptidase S8/S53" evidence="8">
    <location>
        <begin position="60"/>
        <end position="374"/>
    </location>
</feature>
<evidence type="ECO:0000256" key="6">
    <source>
        <dbReference type="SAM" id="Phobius"/>
    </source>
</evidence>
<feature type="chain" id="PRO_5026060779" evidence="7">
    <location>
        <begin position="29"/>
        <end position="543"/>
    </location>
</feature>
<dbReference type="Proteomes" id="UP000501387">
    <property type="component" value="Chromosome"/>
</dbReference>
<keyword evidence="6" id="KW-0472">Membrane</keyword>
<dbReference type="KEGG" id="lins:G7067_00885"/>
<dbReference type="GO" id="GO:0004252">
    <property type="term" value="F:serine-type endopeptidase activity"/>
    <property type="evidence" value="ECO:0007669"/>
    <property type="project" value="UniProtKB-UniRule"/>
</dbReference>
<feature type="active site" description="Charge relay system" evidence="4">
    <location>
        <position position="112"/>
    </location>
</feature>
<keyword evidence="3 4" id="KW-0720">Serine protease</keyword>
<dbReference type="RefSeq" id="WP_166321339.1">
    <property type="nucleotide sequence ID" value="NZ_CP049934.1"/>
</dbReference>
<evidence type="ECO:0000313" key="10">
    <source>
        <dbReference type="Proteomes" id="UP000501387"/>
    </source>
</evidence>
<feature type="signal peptide" evidence="7">
    <location>
        <begin position="1"/>
        <end position="28"/>
    </location>
</feature>
<keyword evidence="7" id="KW-0732">Signal</keyword>
<feature type="region of interest" description="Disordered" evidence="5">
    <location>
        <begin position="514"/>
        <end position="543"/>
    </location>
</feature>
<feature type="transmembrane region" description="Helical" evidence="6">
    <location>
        <begin position="479"/>
        <end position="505"/>
    </location>
</feature>
<dbReference type="GO" id="GO:0016020">
    <property type="term" value="C:membrane"/>
    <property type="evidence" value="ECO:0007669"/>
    <property type="project" value="TreeGrafter"/>
</dbReference>
<dbReference type="InterPro" id="IPR036852">
    <property type="entry name" value="Peptidase_S8/S53_dom_sf"/>
</dbReference>
<dbReference type="PANTHER" id="PTHR42884">
    <property type="entry name" value="PROPROTEIN CONVERTASE SUBTILISIN/KEXIN-RELATED"/>
    <property type="match status" value="1"/>
</dbReference>
<dbReference type="GO" id="GO:0016485">
    <property type="term" value="P:protein processing"/>
    <property type="evidence" value="ECO:0007669"/>
    <property type="project" value="TreeGrafter"/>
</dbReference>
<dbReference type="PANTHER" id="PTHR42884:SF14">
    <property type="entry name" value="NEUROENDOCRINE CONVERTASE 1"/>
    <property type="match status" value="1"/>
</dbReference>
<comment type="similarity">
    <text evidence="4">Belongs to the peptidase S8 family.</text>
</comment>
<keyword evidence="6" id="KW-0812">Transmembrane</keyword>
<feature type="active site" description="Charge relay system" evidence="4">
    <location>
        <position position="323"/>
    </location>
</feature>
<reference evidence="9 10" key="1">
    <citation type="submission" date="2020-03" db="EMBL/GenBank/DDBJ databases">
        <title>Leucobacter sp. nov., isolated from beetles.</title>
        <authorList>
            <person name="Hyun D.-W."/>
            <person name="Bae J.-W."/>
        </authorList>
    </citation>
    <scope>NUCLEOTIDE SEQUENCE [LARGE SCALE GENOMIC DNA]</scope>
    <source>
        <strain evidence="9 10">HDW9B</strain>
    </source>
</reference>
<dbReference type="SUPFAM" id="SSF52743">
    <property type="entry name" value="Subtilisin-like"/>
    <property type="match status" value="1"/>
</dbReference>
<dbReference type="PROSITE" id="PS51892">
    <property type="entry name" value="SUBTILASE"/>
    <property type="match status" value="1"/>
</dbReference>
<evidence type="ECO:0000256" key="3">
    <source>
        <dbReference type="ARBA" id="ARBA00022825"/>
    </source>
</evidence>
<evidence type="ECO:0000313" key="9">
    <source>
        <dbReference type="EMBL" id="QIM15294.1"/>
    </source>
</evidence>
<evidence type="ECO:0000256" key="5">
    <source>
        <dbReference type="SAM" id="MobiDB-lite"/>
    </source>
</evidence>
<dbReference type="PROSITE" id="PS00138">
    <property type="entry name" value="SUBTILASE_SER"/>
    <property type="match status" value="1"/>
</dbReference>
<organism evidence="9 10">
    <name type="scientific">Leucobacter insecticola</name>
    <dbReference type="NCBI Taxonomy" id="2714934"/>
    <lineage>
        <taxon>Bacteria</taxon>
        <taxon>Bacillati</taxon>
        <taxon>Actinomycetota</taxon>
        <taxon>Actinomycetes</taxon>
        <taxon>Micrococcales</taxon>
        <taxon>Microbacteriaceae</taxon>
        <taxon>Leucobacter</taxon>
    </lineage>
</organism>
<dbReference type="Pfam" id="PF00082">
    <property type="entry name" value="Peptidase_S8"/>
    <property type="match status" value="1"/>
</dbReference>
<name>A0A6G8FG17_9MICO</name>
<feature type="active site" description="Charge relay system" evidence="4">
    <location>
        <position position="69"/>
    </location>
</feature>
<dbReference type="InterPro" id="IPR015500">
    <property type="entry name" value="Peptidase_S8_subtilisin-rel"/>
</dbReference>
<dbReference type="InterPro" id="IPR023828">
    <property type="entry name" value="Peptidase_S8_Ser-AS"/>
</dbReference>
<gene>
    <name evidence="9" type="ORF">G7067_00885</name>
</gene>
<protein>
    <submittedName>
        <fullName evidence="9">S8 family serine peptidase</fullName>
    </submittedName>
</protein>
<dbReference type="Gene3D" id="3.40.50.200">
    <property type="entry name" value="Peptidase S8/S53 domain"/>
    <property type="match status" value="1"/>
</dbReference>
<sequence>MITRGMRGVAVSVLAAVLCFSGGGVAVADDSLPSDARAAGQWYVNDWYKFDDLQAAGATGAGVKIAIVDEAIYPDAPELAGANIRVMGSTCIDRETGKPVDPVSDDPELAGHGTNIAAILVGNGVAADGGVGAHGIAPEAEIMFYGVGELQSSEACVKHDPTVKPGEPNLVDDLVGAERRFFLDGEGRVGEISPEGDFQNGDAVALGVRAAIRDGADVVSISVESGLPDSWIQVLSEAMKAGVPIVKATLNPDQILEGIFFNDKLNGFVTVGGVEKDGEPLTDPKTHFQAPGGTNLAVAAPSVNLLGVVGASGWGPRLVHGTSYATPLVAGTIALGLQKFPEATANQVLQAMLRTTGTGEAHDLDWISDNFGYGYLNPSGLLVSDPLQYPDENPVFVSSLDDPRCTFASGRKGTWLEAQGGVALTEAEAMKLLKAGEKPEWACEWAGFPTPYDIEEYWASRAEPDSPTSGADEDADGGLLLWLAIGGGALLLGVIAVAVIVPLAVSRSRRQRAAQQPVPAPYMQQTFEGRPQPPGLGRQDGGL</sequence>
<dbReference type="PRINTS" id="PR00723">
    <property type="entry name" value="SUBTILISIN"/>
</dbReference>
<dbReference type="EMBL" id="CP049934">
    <property type="protein sequence ID" value="QIM15294.1"/>
    <property type="molecule type" value="Genomic_DNA"/>
</dbReference>
<keyword evidence="1 4" id="KW-0645">Protease</keyword>
<keyword evidence="6" id="KW-1133">Transmembrane helix</keyword>
<keyword evidence="10" id="KW-1185">Reference proteome</keyword>
<dbReference type="InterPro" id="IPR000209">
    <property type="entry name" value="Peptidase_S8/S53_dom"/>
</dbReference>
<dbReference type="AlphaFoldDB" id="A0A6G8FG17"/>